<keyword evidence="2" id="KW-1185">Reference proteome</keyword>
<gene>
    <name evidence="1" type="ORF">IQ235_08645</name>
</gene>
<dbReference type="Proteomes" id="UP000621799">
    <property type="component" value="Unassembled WGS sequence"/>
</dbReference>
<sequence length="196" mass="22491">MTRREDIDMRSDLLELNITLEQVQEISGLSDRDLQNYEATKSHRTIFLVLSSRLTAVCLRRGEVKEITEILSWFNSRQILRNILDKVYSYIKLIRAIDINDQLEAAGNPTLNLSDRHQVIEAISSAQEDLLRALKTERILRDNKEFIANNPHMFVSNLTALPTLQVSEQASEYGRLLDETLQIAVGVRQEINKLQG</sequence>
<evidence type="ECO:0000313" key="2">
    <source>
        <dbReference type="Proteomes" id="UP000621799"/>
    </source>
</evidence>
<dbReference type="EMBL" id="JADEXN010000124">
    <property type="protein sequence ID" value="MBE9040846.1"/>
    <property type="molecule type" value="Genomic_DNA"/>
</dbReference>
<comment type="caution">
    <text evidence="1">The sequence shown here is derived from an EMBL/GenBank/DDBJ whole genome shotgun (WGS) entry which is preliminary data.</text>
</comment>
<protein>
    <submittedName>
        <fullName evidence="1">Uncharacterized protein</fullName>
    </submittedName>
</protein>
<organism evidence="1 2">
    <name type="scientific">Zarconia navalis LEGE 11467</name>
    <dbReference type="NCBI Taxonomy" id="1828826"/>
    <lineage>
        <taxon>Bacteria</taxon>
        <taxon>Bacillati</taxon>
        <taxon>Cyanobacteriota</taxon>
        <taxon>Cyanophyceae</taxon>
        <taxon>Oscillatoriophycideae</taxon>
        <taxon>Oscillatoriales</taxon>
        <taxon>Oscillatoriales incertae sedis</taxon>
        <taxon>Zarconia</taxon>
        <taxon>Zarconia navalis</taxon>
    </lineage>
</organism>
<dbReference type="RefSeq" id="WP_264321082.1">
    <property type="nucleotide sequence ID" value="NZ_JADEXN010000124.1"/>
</dbReference>
<evidence type="ECO:0000313" key="1">
    <source>
        <dbReference type="EMBL" id="MBE9040846.1"/>
    </source>
</evidence>
<accession>A0A928VYX4</accession>
<reference evidence="1" key="1">
    <citation type="submission" date="2020-10" db="EMBL/GenBank/DDBJ databases">
        <authorList>
            <person name="Castelo-Branco R."/>
            <person name="Eusebio N."/>
            <person name="Adriana R."/>
            <person name="Vieira A."/>
            <person name="Brugerolle De Fraissinette N."/>
            <person name="Rezende De Castro R."/>
            <person name="Schneider M.P."/>
            <person name="Vasconcelos V."/>
            <person name="Leao P.N."/>
        </authorList>
    </citation>
    <scope>NUCLEOTIDE SEQUENCE</scope>
    <source>
        <strain evidence="1">LEGE 11467</strain>
    </source>
</reference>
<proteinExistence type="predicted"/>
<dbReference type="AlphaFoldDB" id="A0A928VYX4"/>
<name>A0A928VYX4_9CYAN</name>